<keyword evidence="1" id="KW-0175">Coiled coil</keyword>
<feature type="coiled-coil region" evidence="1">
    <location>
        <begin position="71"/>
        <end position="98"/>
    </location>
</feature>
<keyword evidence="5" id="KW-1185">Reference proteome</keyword>
<name>A0A6M4IS87_9BACT</name>
<dbReference type="EMBL" id="CP053085">
    <property type="protein sequence ID" value="QJR37490.1"/>
    <property type="molecule type" value="Genomic_DNA"/>
</dbReference>
<organism evidence="4 5">
    <name type="scientific">Gemmatimonas groenlandica</name>
    <dbReference type="NCBI Taxonomy" id="2732249"/>
    <lineage>
        <taxon>Bacteria</taxon>
        <taxon>Pseudomonadati</taxon>
        <taxon>Gemmatimonadota</taxon>
        <taxon>Gemmatimonadia</taxon>
        <taxon>Gemmatimonadales</taxon>
        <taxon>Gemmatimonadaceae</taxon>
        <taxon>Gemmatimonas</taxon>
    </lineage>
</organism>
<feature type="region of interest" description="Disordered" evidence="2">
    <location>
        <begin position="212"/>
        <end position="234"/>
    </location>
</feature>
<evidence type="ECO:0000256" key="3">
    <source>
        <dbReference type="SAM" id="Phobius"/>
    </source>
</evidence>
<proteinExistence type="predicted"/>
<sequence>MPQQTTNIPGMPASVSYTANEVLLRSLQQRREVLADQYETAMRSRGQIGQERLNAQARGDASMVREYDVTIERLGTRMREIERSIEGVDRQIDVAMKQTGLSESPLTVTSTEPAASTPLSISVLTTASEQLLVTQRLQFQKMMMAEAAVLLALGALLWRFGFLRGRRQAPRVDAPRDESRLQESIDAIAIEVERLSEGQRFVNNVMSARRVDRDVAPAQPPLPAPNETSWITPH</sequence>
<evidence type="ECO:0000256" key="1">
    <source>
        <dbReference type="SAM" id="Coils"/>
    </source>
</evidence>
<keyword evidence="3" id="KW-0472">Membrane</keyword>
<evidence type="ECO:0000256" key="2">
    <source>
        <dbReference type="SAM" id="MobiDB-lite"/>
    </source>
</evidence>
<dbReference type="RefSeq" id="WP_171226925.1">
    <property type="nucleotide sequence ID" value="NZ_CP053085.1"/>
</dbReference>
<feature type="transmembrane region" description="Helical" evidence="3">
    <location>
        <begin position="142"/>
        <end position="162"/>
    </location>
</feature>
<dbReference type="AlphaFoldDB" id="A0A6M4IS87"/>
<keyword evidence="3" id="KW-1133">Transmembrane helix</keyword>
<protein>
    <submittedName>
        <fullName evidence="4">Uncharacterized protein</fullName>
    </submittedName>
</protein>
<keyword evidence="3" id="KW-0812">Transmembrane</keyword>
<dbReference type="Proteomes" id="UP000500938">
    <property type="component" value="Chromosome"/>
</dbReference>
<accession>A0A6M4IS87</accession>
<reference evidence="4 5" key="1">
    <citation type="submission" date="2020-05" db="EMBL/GenBank/DDBJ databases">
        <title>Complete genome sequence of Gemmatimonas greenlandica TET16.</title>
        <authorList>
            <person name="Zeng Y."/>
        </authorList>
    </citation>
    <scope>NUCLEOTIDE SEQUENCE [LARGE SCALE GENOMIC DNA]</scope>
    <source>
        <strain evidence="4 5">TET16</strain>
    </source>
</reference>
<gene>
    <name evidence="4" type="ORF">HKW67_19215</name>
</gene>
<dbReference type="KEGG" id="ggr:HKW67_19215"/>
<evidence type="ECO:0000313" key="4">
    <source>
        <dbReference type="EMBL" id="QJR37490.1"/>
    </source>
</evidence>
<evidence type="ECO:0000313" key="5">
    <source>
        <dbReference type="Proteomes" id="UP000500938"/>
    </source>
</evidence>